<evidence type="ECO:0000256" key="1">
    <source>
        <dbReference type="ARBA" id="ARBA00004651"/>
    </source>
</evidence>
<dbReference type="PANTHER" id="PTHR32196">
    <property type="entry name" value="ABC TRANSPORTER PERMEASE PROTEIN YPHD-RELATED-RELATED"/>
    <property type="match status" value="1"/>
</dbReference>
<comment type="caution">
    <text evidence="7">The sequence shown here is derived from an EMBL/GenBank/DDBJ whole genome shotgun (WGS) entry which is preliminary data.</text>
</comment>
<evidence type="ECO:0000256" key="2">
    <source>
        <dbReference type="ARBA" id="ARBA00022475"/>
    </source>
</evidence>
<keyword evidence="4 6" id="KW-1133">Transmembrane helix</keyword>
<dbReference type="Pfam" id="PF02653">
    <property type="entry name" value="BPD_transp_2"/>
    <property type="match status" value="1"/>
</dbReference>
<dbReference type="PANTHER" id="PTHR32196:SF19">
    <property type="entry name" value="GALACTOFURANOSE TRANSPORTER PERMEASE PROTEIN YTFT"/>
    <property type="match status" value="1"/>
</dbReference>
<keyword evidence="3 6" id="KW-0812">Transmembrane</keyword>
<reference evidence="7" key="1">
    <citation type="submission" date="2020-09" db="EMBL/GenBank/DDBJ databases">
        <title>Pelagicoccus enzymogenes sp. nov. with an EPS production, isolated from marine sediment.</title>
        <authorList>
            <person name="Feng X."/>
        </authorList>
    </citation>
    <scope>NUCLEOTIDE SEQUENCE</scope>
    <source>
        <strain evidence="7">NFK12</strain>
    </source>
</reference>
<dbReference type="GO" id="GO:0005886">
    <property type="term" value="C:plasma membrane"/>
    <property type="evidence" value="ECO:0007669"/>
    <property type="project" value="UniProtKB-SubCell"/>
</dbReference>
<evidence type="ECO:0000313" key="8">
    <source>
        <dbReference type="Proteomes" id="UP000622317"/>
    </source>
</evidence>
<dbReference type="GO" id="GO:0022857">
    <property type="term" value="F:transmembrane transporter activity"/>
    <property type="evidence" value="ECO:0007669"/>
    <property type="project" value="InterPro"/>
</dbReference>
<feature type="transmembrane region" description="Helical" evidence="6">
    <location>
        <begin position="173"/>
        <end position="195"/>
    </location>
</feature>
<comment type="subcellular location">
    <subcellularLocation>
        <location evidence="1">Cell membrane</location>
        <topology evidence="1">Multi-pass membrane protein</topology>
    </subcellularLocation>
</comment>
<feature type="transmembrane region" description="Helical" evidence="6">
    <location>
        <begin position="135"/>
        <end position="153"/>
    </location>
</feature>
<gene>
    <name evidence="7" type="ORF">IEN85_12675</name>
</gene>
<dbReference type="EMBL" id="JACYFG010000036">
    <property type="protein sequence ID" value="MBD5780348.1"/>
    <property type="molecule type" value="Genomic_DNA"/>
</dbReference>
<feature type="transmembrane region" description="Helical" evidence="6">
    <location>
        <begin position="104"/>
        <end position="123"/>
    </location>
</feature>
<feature type="transmembrane region" description="Helical" evidence="6">
    <location>
        <begin position="303"/>
        <end position="322"/>
    </location>
</feature>
<accession>A0A927FBE5</accession>
<dbReference type="CDD" id="cd06579">
    <property type="entry name" value="TM_PBP1_transp_AraH_like"/>
    <property type="match status" value="1"/>
</dbReference>
<dbReference type="Proteomes" id="UP000622317">
    <property type="component" value="Unassembled WGS sequence"/>
</dbReference>
<feature type="transmembrane region" description="Helical" evidence="6">
    <location>
        <begin position="64"/>
        <end position="92"/>
    </location>
</feature>
<evidence type="ECO:0000256" key="6">
    <source>
        <dbReference type="SAM" id="Phobius"/>
    </source>
</evidence>
<keyword evidence="8" id="KW-1185">Reference proteome</keyword>
<feature type="transmembrane region" description="Helical" evidence="6">
    <location>
        <begin position="20"/>
        <end position="43"/>
    </location>
</feature>
<dbReference type="RefSeq" id="WP_191617456.1">
    <property type="nucleotide sequence ID" value="NZ_JACYFG010000036.1"/>
</dbReference>
<name>A0A927FBE5_9BACT</name>
<evidence type="ECO:0000256" key="3">
    <source>
        <dbReference type="ARBA" id="ARBA00022692"/>
    </source>
</evidence>
<evidence type="ECO:0000313" key="7">
    <source>
        <dbReference type="EMBL" id="MBD5780348.1"/>
    </source>
</evidence>
<feature type="transmembrane region" description="Helical" evidence="6">
    <location>
        <begin position="263"/>
        <end position="291"/>
    </location>
</feature>
<keyword evidence="5 6" id="KW-0472">Membrane</keyword>
<protein>
    <submittedName>
        <fullName evidence="7">ABC transporter permease</fullName>
    </submittedName>
</protein>
<organism evidence="7 8">
    <name type="scientific">Pelagicoccus enzymogenes</name>
    <dbReference type="NCBI Taxonomy" id="2773457"/>
    <lineage>
        <taxon>Bacteria</taxon>
        <taxon>Pseudomonadati</taxon>
        <taxon>Verrucomicrobiota</taxon>
        <taxon>Opitutia</taxon>
        <taxon>Puniceicoccales</taxon>
        <taxon>Pelagicoccaceae</taxon>
        <taxon>Pelagicoccus</taxon>
    </lineage>
</organism>
<proteinExistence type="predicted"/>
<keyword evidence="2" id="KW-1003">Cell membrane</keyword>
<dbReference type="InterPro" id="IPR001851">
    <property type="entry name" value="ABC_transp_permease"/>
</dbReference>
<evidence type="ECO:0000256" key="4">
    <source>
        <dbReference type="ARBA" id="ARBA00022989"/>
    </source>
</evidence>
<evidence type="ECO:0000256" key="5">
    <source>
        <dbReference type="ARBA" id="ARBA00023136"/>
    </source>
</evidence>
<sequence length="342" mass="35290">MSEAAEPTVSKKSLRDNPLVWPLAGLALVIAFNLVTGPEFFSVSVRDGHLYGNLVDIFSQGARVMLLALGMTLVIATGGVDLSVGAVMAIGGALCATLVTNMGYGLYAALPITLLVVGALGFFNGAMVVVGKIQPIIATLILMVAGRGVALLITDSDVVKIQNEAFLYLGKGYILGVPFSLWLVAAVFVVMAILIRKTALGLLIEAVGDNEHASRFSGIEAGRLKLIVYAVCGVLAGMAGVLDAASVSAADPMRVGELKELDAIFAVVIGGTALTGGRFLLFGSILGAILLQALTLTLYNAGVPAAVAPVPKAIVIVGVCLLQSDRFRKQISNIIKIGGKAS</sequence>
<dbReference type="AlphaFoldDB" id="A0A927FBE5"/>